<keyword evidence="1" id="KW-1133">Transmembrane helix</keyword>
<proteinExistence type="predicted"/>
<accession>A0A1Y2BWB3</accession>
<protein>
    <submittedName>
        <fullName evidence="2">Uncharacterized protein</fullName>
    </submittedName>
</protein>
<keyword evidence="3" id="KW-1185">Reference proteome</keyword>
<evidence type="ECO:0000313" key="3">
    <source>
        <dbReference type="Proteomes" id="UP000193642"/>
    </source>
</evidence>
<dbReference type="EMBL" id="MCGO01000041">
    <property type="protein sequence ID" value="ORY39049.1"/>
    <property type="molecule type" value="Genomic_DNA"/>
</dbReference>
<feature type="transmembrane region" description="Helical" evidence="1">
    <location>
        <begin position="139"/>
        <end position="159"/>
    </location>
</feature>
<feature type="transmembrane region" description="Helical" evidence="1">
    <location>
        <begin position="269"/>
        <end position="289"/>
    </location>
</feature>
<name>A0A1Y2BWB3_9FUNG</name>
<organism evidence="2 3">
    <name type="scientific">Rhizoclosmatium globosum</name>
    <dbReference type="NCBI Taxonomy" id="329046"/>
    <lineage>
        <taxon>Eukaryota</taxon>
        <taxon>Fungi</taxon>
        <taxon>Fungi incertae sedis</taxon>
        <taxon>Chytridiomycota</taxon>
        <taxon>Chytridiomycota incertae sedis</taxon>
        <taxon>Chytridiomycetes</taxon>
        <taxon>Chytridiales</taxon>
        <taxon>Chytriomycetaceae</taxon>
        <taxon>Rhizoclosmatium</taxon>
    </lineage>
</organism>
<keyword evidence="1" id="KW-0472">Membrane</keyword>
<feature type="transmembrane region" description="Helical" evidence="1">
    <location>
        <begin position="180"/>
        <end position="200"/>
    </location>
</feature>
<evidence type="ECO:0000256" key="1">
    <source>
        <dbReference type="SAM" id="Phobius"/>
    </source>
</evidence>
<dbReference type="AlphaFoldDB" id="A0A1Y2BWB3"/>
<sequence>METLLEALASSSLYEEGRWWTKGLVKLYASFSAFKVAKDASTKKEEEEQDESEQVKEEKQARFVAATASHQPTSYSYSGTIIHLYCIYVSLSRTAWCLDPQSLIHPSHSSSFTWLSSFNILFPSSFSPSALFSCATRPLTFYSLCLSLQLYFYISTLLLRLSIMYAPPPYIPTLRNVDRLAYSYILPLINASVWLPLVLIPSSRVSYDPFSFIDVAEPVQNSIWNIYGLMPWIFSWINWFTSFLTFGKTESTTITVPGLSPNVKGFTSFWGRWIYGGLYSGPIFIWYLFNLSFRSAIGFYNWETDTRISTTNEQVLNLDDPAPDEYDGRMDGGRDVGWCRRMWIRFSGVLVPCLYFVLKDVEGFSLLEMSSTKKLRVGTDLRIQDLYGILAPVWLWAGVVGSGMLFSIWLNFLNYQHRLVVWRDDAKVVGVVIDEEDEELKVAFLY</sequence>
<reference evidence="2 3" key="1">
    <citation type="submission" date="2016-07" db="EMBL/GenBank/DDBJ databases">
        <title>Pervasive Adenine N6-methylation of Active Genes in Fungi.</title>
        <authorList>
            <consortium name="DOE Joint Genome Institute"/>
            <person name="Mondo S.J."/>
            <person name="Dannebaum R.O."/>
            <person name="Kuo R.C."/>
            <person name="Labutti K."/>
            <person name="Haridas S."/>
            <person name="Kuo A."/>
            <person name="Salamov A."/>
            <person name="Ahrendt S.R."/>
            <person name="Lipzen A."/>
            <person name="Sullivan W."/>
            <person name="Andreopoulos W.B."/>
            <person name="Clum A."/>
            <person name="Lindquist E."/>
            <person name="Daum C."/>
            <person name="Ramamoorthy G.K."/>
            <person name="Gryganskyi A."/>
            <person name="Culley D."/>
            <person name="Magnuson J.K."/>
            <person name="James T.Y."/>
            <person name="O'Malley M.A."/>
            <person name="Stajich J.E."/>
            <person name="Spatafora J.W."/>
            <person name="Visel A."/>
            <person name="Grigoriev I.V."/>
        </authorList>
    </citation>
    <scope>NUCLEOTIDE SEQUENCE [LARGE SCALE GENOMIC DNA]</scope>
    <source>
        <strain evidence="2 3">JEL800</strain>
    </source>
</reference>
<dbReference type="Proteomes" id="UP000193642">
    <property type="component" value="Unassembled WGS sequence"/>
</dbReference>
<gene>
    <name evidence="2" type="ORF">BCR33DRAFT_720307</name>
</gene>
<feature type="transmembrane region" description="Helical" evidence="1">
    <location>
        <begin position="393"/>
        <end position="413"/>
    </location>
</feature>
<dbReference type="OrthoDB" id="2095587at2759"/>
<comment type="caution">
    <text evidence="2">The sequence shown here is derived from an EMBL/GenBank/DDBJ whole genome shotgun (WGS) entry which is preliminary data.</text>
</comment>
<evidence type="ECO:0000313" key="2">
    <source>
        <dbReference type="EMBL" id="ORY39049.1"/>
    </source>
</evidence>
<keyword evidence="1" id="KW-0812">Transmembrane</keyword>